<feature type="transmembrane region" description="Helical" evidence="1">
    <location>
        <begin position="56"/>
        <end position="74"/>
    </location>
</feature>
<keyword evidence="1" id="KW-1133">Transmembrane helix</keyword>
<proteinExistence type="predicted"/>
<reference evidence="2" key="1">
    <citation type="submission" date="2019-10" db="EMBL/GenBank/DDBJ databases">
        <title>The complete mitochondrial genome of a wild toxic mushroom, Russula subnigricans.</title>
        <authorList>
            <person name="Yu F."/>
        </authorList>
    </citation>
    <scope>NUCLEOTIDE SEQUENCE</scope>
    <source>
        <strain evidence="2">CX24</strain>
    </source>
</reference>
<gene>
    <name evidence="2" type="primary">orf220</name>
</gene>
<evidence type="ECO:0000256" key="1">
    <source>
        <dbReference type="SAM" id="Phobius"/>
    </source>
</evidence>
<feature type="transmembrane region" description="Helical" evidence="1">
    <location>
        <begin position="6"/>
        <end position="35"/>
    </location>
</feature>
<keyword evidence="1" id="KW-0472">Membrane</keyword>
<accession>A0A649WI46</accession>
<dbReference type="AlphaFoldDB" id="A0A649WI46"/>
<keyword evidence="1" id="KW-0812">Transmembrane</keyword>
<name>A0A649WI46_9AGAM</name>
<sequence>MNFILLIIILSITIYNLTGIYFVIPFLIAIFNFFIASINLENKHEHEKFNYLFAKYLSLSIIIIILYINMKILIDNYFIFKLTKLAYVIPVSIDRISYLKQFVQYDFFIFTKGLHTWFYFTDEIEIKKFLSNLDWNKTYVLNLELVISDFNDDDEFPVITLCEPILINKYSNSNVISKFILNQINLATNKFNLEYEYLQKMRLTKGAPYIYGKYSEIRIF</sequence>
<evidence type="ECO:0000313" key="2">
    <source>
        <dbReference type="EMBL" id="QGK88094.1"/>
    </source>
</evidence>
<dbReference type="GeneID" id="42894844"/>
<organism evidence="2">
    <name type="scientific">Russula subnigricans</name>
    <dbReference type="NCBI Taxonomy" id="258989"/>
    <lineage>
        <taxon>Eukaryota</taxon>
        <taxon>Fungi</taxon>
        <taxon>Dikarya</taxon>
        <taxon>Basidiomycota</taxon>
        <taxon>Agaricomycotina</taxon>
        <taxon>Agaricomycetes</taxon>
        <taxon>Russulales</taxon>
        <taxon>Russulaceae</taxon>
        <taxon>Russula</taxon>
    </lineage>
</organism>
<dbReference type="RefSeq" id="YP_009715288.1">
    <property type="nucleotide sequence ID" value="NC_045293.1"/>
</dbReference>
<protein>
    <submittedName>
        <fullName evidence="2">Uncharacterized protein</fullName>
    </submittedName>
</protein>
<keyword evidence="2" id="KW-0496">Mitochondrion</keyword>
<dbReference type="EMBL" id="MN565028">
    <property type="protein sequence ID" value="QGK88094.1"/>
    <property type="molecule type" value="Genomic_DNA"/>
</dbReference>
<geneLocation type="mitochondrion" evidence="2"/>